<evidence type="ECO:0000256" key="7">
    <source>
        <dbReference type="ARBA" id="ARBA00023136"/>
    </source>
</evidence>
<keyword evidence="7 8" id="KW-0472">Membrane</keyword>
<dbReference type="Proteomes" id="UP000501534">
    <property type="component" value="Chromosome"/>
</dbReference>
<evidence type="ECO:0000256" key="8">
    <source>
        <dbReference type="SAM" id="Phobius"/>
    </source>
</evidence>
<keyword evidence="2" id="KW-1003">Cell membrane</keyword>
<evidence type="ECO:0000256" key="4">
    <source>
        <dbReference type="ARBA" id="ARBA00022692"/>
    </source>
</evidence>
<dbReference type="NCBIfam" id="TIGR04177">
    <property type="entry name" value="exosort_XrtH"/>
    <property type="match status" value="1"/>
</dbReference>
<keyword evidence="6 8" id="KW-1133">Transmembrane helix</keyword>
<accession>A0A6M4GUX1</accession>
<evidence type="ECO:0000256" key="2">
    <source>
        <dbReference type="ARBA" id="ARBA00022475"/>
    </source>
</evidence>
<dbReference type="AlphaFoldDB" id="A0A6M4GUX1"/>
<dbReference type="Pfam" id="PF09721">
    <property type="entry name" value="Exosortase_EpsH"/>
    <property type="match status" value="1"/>
</dbReference>
<feature type="transmembrane region" description="Helical" evidence="8">
    <location>
        <begin position="64"/>
        <end position="87"/>
    </location>
</feature>
<evidence type="ECO:0000256" key="6">
    <source>
        <dbReference type="ARBA" id="ARBA00022989"/>
    </source>
</evidence>
<evidence type="ECO:0008006" key="11">
    <source>
        <dbReference type="Google" id="ProtNLM"/>
    </source>
</evidence>
<keyword evidence="3" id="KW-0645">Protease</keyword>
<dbReference type="GO" id="GO:0006508">
    <property type="term" value="P:proteolysis"/>
    <property type="evidence" value="ECO:0007669"/>
    <property type="project" value="UniProtKB-KW"/>
</dbReference>
<keyword evidence="5" id="KW-0378">Hydrolase</keyword>
<evidence type="ECO:0000256" key="1">
    <source>
        <dbReference type="ARBA" id="ARBA00004651"/>
    </source>
</evidence>
<comment type="subcellular location">
    <subcellularLocation>
        <location evidence="1">Cell membrane</location>
        <topology evidence="1">Multi-pass membrane protein</topology>
    </subcellularLocation>
</comment>
<organism evidence="9 10">
    <name type="scientific">Usitatibacter rugosus</name>
    <dbReference type="NCBI Taxonomy" id="2732067"/>
    <lineage>
        <taxon>Bacteria</taxon>
        <taxon>Pseudomonadati</taxon>
        <taxon>Pseudomonadota</taxon>
        <taxon>Betaproteobacteria</taxon>
        <taxon>Nitrosomonadales</taxon>
        <taxon>Usitatibacteraceae</taxon>
        <taxon>Usitatibacter</taxon>
    </lineage>
</organism>
<protein>
    <recommendedName>
        <fullName evidence="11">Exosortase H (IPTLxxWG-CTERM-specific)</fullName>
    </recommendedName>
</protein>
<evidence type="ECO:0000256" key="5">
    <source>
        <dbReference type="ARBA" id="ARBA00022801"/>
    </source>
</evidence>
<dbReference type="InterPro" id="IPR026441">
    <property type="entry name" value="Exosort_XrtH"/>
</dbReference>
<keyword evidence="4 8" id="KW-0812">Transmembrane</keyword>
<keyword evidence="10" id="KW-1185">Reference proteome</keyword>
<feature type="transmembrane region" description="Helical" evidence="8">
    <location>
        <begin position="127"/>
        <end position="151"/>
    </location>
</feature>
<dbReference type="NCBIfam" id="TIGR04178">
    <property type="entry name" value="exo_archaeo"/>
    <property type="match status" value="1"/>
</dbReference>
<gene>
    <name evidence="9" type="ORF">DSM104443_01902</name>
</gene>
<dbReference type="GO" id="GO:0005886">
    <property type="term" value="C:plasma membrane"/>
    <property type="evidence" value="ECO:0007669"/>
    <property type="project" value="UniProtKB-SubCell"/>
</dbReference>
<evidence type="ECO:0000313" key="10">
    <source>
        <dbReference type="Proteomes" id="UP000501534"/>
    </source>
</evidence>
<dbReference type="GO" id="GO:0008233">
    <property type="term" value="F:peptidase activity"/>
    <property type="evidence" value="ECO:0007669"/>
    <property type="project" value="UniProtKB-KW"/>
</dbReference>
<reference evidence="9 10" key="1">
    <citation type="submission" date="2020-04" db="EMBL/GenBank/DDBJ databases">
        <title>Usitatibacter rugosus gen. nov., sp. nov. and Usitatibacter palustris sp. nov., novel members of Usitatibacteraceae fam. nov. within the order Nitrosomonadales isolated from soil.</title>
        <authorList>
            <person name="Huber K.J."/>
            <person name="Neumann-Schaal M."/>
            <person name="Geppert A."/>
            <person name="Luckner M."/>
            <person name="Wanner G."/>
            <person name="Overmann J."/>
        </authorList>
    </citation>
    <scope>NUCLEOTIDE SEQUENCE [LARGE SCALE GENOMIC DNA]</scope>
    <source>
        <strain evidence="9 10">0125_3</strain>
    </source>
</reference>
<dbReference type="RefSeq" id="WP_171091663.1">
    <property type="nucleotide sequence ID" value="NZ_CP053069.1"/>
</dbReference>
<dbReference type="InterPro" id="IPR019127">
    <property type="entry name" value="Exosortase"/>
</dbReference>
<sequence>MRRFALTFVVLLVVLFVFELTPPGQALVVPWTELVAKASAGLVTTFDGNAAAQGKLLYNPKTGFGVMIEAGCNGVEAMLVLLAGILAYPAPWRSKAIGIAIGVVAIQALNLVRIVSLFYLGQWDAQWFVWAHLYVWQALIMLDALIVWLLWMRTVPGPALPPEAPPPESPPPAVA</sequence>
<feature type="transmembrane region" description="Helical" evidence="8">
    <location>
        <begin position="99"/>
        <end position="121"/>
    </location>
</feature>
<dbReference type="InterPro" id="IPR026392">
    <property type="entry name" value="Exo/Archaeosortase_dom"/>
</dbReference>
<proteinExistence type="predicted"/>
<name>A0A6M4GUX1_9PROT</name>
<evidence type="ECO:0000256" key="3">
    <source>
        <dbReference type="ARBA" id="ARBA00022670"/>
    </source>
</evidence>
<dbReference type="EMBL" id="CP053069">
    <property type="protein sequence ID" value="QJR10832.1"/>
    <property type="molecule type" value="Genomic_DNA"/>
</dbReference>
<evidence type="ECO:0000313" key="9">
    <source>
        <dbReference type="EMBL" id="QJR10832.1"/>
    </source>
</evidence>
<dbReference type="KEGG" id="uru:DSM104443_01902"/>